<dbReference type="AlphaFoldDB" id="A0A5N6VPQ8"/>
<accession>A0A5N6VPQ8</accession>
<organism evidence="1 2">
    <name type="scientific">Aspergillus transmontanensis</name>
    <dbReference type="NCBI Taxonomy" id="1034304"/>
    <lineage>
        <taxon>Eukaryota</taxon>
        <taxon>Fungi</taxon>
        <taxon>Dikarya</taxon>
        <taxon>Ascomycota</taxon>
        <taxon>Pezizomycotina</taxon>
        <taxon>Eurotiomycetes</taxon>
        <taxon>Eurotiomycetidae</taxon>
        <taxon>Eurotiales</taxon>
        <taxon>Aspergillaceae</taxon>
        <taxon>Aspergillus</taxon>
        <taxon>Aspergillus subgen. Circumdati</taxon>
    </lineage>
</organism>
<evidence type="ECO:0000313" key="1">
    <source>
        <dbReference type="EMBL" id="KAE8310342.1"/>
    </source>
</evidence>
<dbReference type="InterPro" id="IPR015421">
    <property type="entry name" value="PyrdxlP-dep_Trfase_major"/>
</dbReference>
<dbReference type="Gene3D" id="3.40.640.10">
    <property type="entry name" value="Type I PLP-dependent aspartate aminotransferase-like (Major domain)"/>
    <property type="match status" value="1"/>
</dbReference>
<proteinExistence type="predicted"/>
<dbReference type="EMBL" id="ML738355">
    <property type="protein sequence ID" value="KAE8310342.1"/>
    <property type="molecule type" value="Genomic_DNA"/>
</dbReference>
<name>A0A5N6VPQ8_9EURO</name>
<dbReference type="Proteomes" id="UP000325433">
    <property type="component" value="Unassembled WGS sequence"/>
</dbReference>
<gene>
    <name evidence="1" type="ORF">BDV41DRAFT_398995</name>
</gene>
<reference evidence="2" key="1">
    <citation type="submission" date="2019-04" db="EMBL/GenBank/DDBJ databases">
        <title>Friends and foes A comparative genomics studyof 23 Aspergillus species from section Flavi.</title>
        <authorList>
            <consortium name="DOE Joint Genome Institute"/>
            <person name="Kjaerbolling I."/>
            <person name="Vesth T."/>
            <person name="Frisvad J.C."/>
            <person name="Nybo J.L."/>
            <person name="Theobald S."/>
            <person name="Kildgaard S."/>
            <person name="Isbrandt T."/>
            <person name="Kuo A."/>
            <person name="Sato A."/>
            <person name="Lyhne E.K."/>
            <person name="Kogle M.E."/>
            <person name="Wiebenga A."/>
            <person name="Kun R.S."/>
            <person name="Lubbers R.J."/>
            <person name="Makela M.R."/>
            <person name="Barry K."/>
            <person name="Chovatia M."/>
            <person name="Clum A."/>
            <person name="Daum C."/>
            <person name="Haridas S."/>
            <person name="He G."/>
            <person name="LaButti K."/>
            <person name="Lipzen A."/>
            <person name="Mondo S."/>
            <person name="Riley R."/>
            <person name="Salamov A."/>
            <person name="Simmons B.A."/>
            <person name="Magnuson J.K."/>
            <person name="Henrissat B."/>
            <person name="Mortensen U.H."/>
            <person name="Larsen T.O."/>
            <person name="Devries R.P."/>
            <person name="Grigoriev I.V."/>
            <person name="Machida M."/>
            <person name="Baker S.E."/>
            <person name="Andersen M.R."/>
        </authorList>
    </citation>
    <scope>NUCLEOTIDE SEQUENCE [LARGE SCALE GENOMIC DNA]</scope>
    <source>
        <strain evidence="2">CBS 130015</strain>
    </source>
</reference>
<sequence>MTSTPFKRSLSSTMDSQPMFQDRSHSILVSVESVYSIDRDVCPLVEILEITQEIYPKGNFAFITDKAHATRIIGLKRRRSR</sequence>
<protein>
    <submittedName>
        <fullName evidence="1">Uncharacterized protein</fullName>
    </submittedName>
</protein>
<evidence type="ECO:0000313" key="2">
    <source>
        <dbReference type="Proteomes" id="UP000325433"/>
    </source>
</evidence>
<keyword evidence="2" id="KW-1185">Reference proteome</keyword>